<evidence type="ECO:0000259" key="6">
    <source>
        <dbReference type="PROSITE" id="PS50045"/>
    </source>
</evidence>
<evidence type="ECO:0000256" key="2">
    <source>
        <dbReference type="ARBA" id="ARBA00022840"/>
    </source>
</evidence>
<dbReference type="InterPro" id="IPR025943">
    <property type="entry name" value="Sigma_54_int_dom_ATP-bd_2"/>
</dbReference>
<comment type="caution">
    <text evidence="7">The sequence shown here is derived from an EMBL/GenBank/DDBJ whole genome shotgun (WGS) entry which is preliminary data.</text>
</comment>
<evidence type="ECO:0000313" key="8">
    <source>
        <dbReference type="Proteomes" id="UP000288983"/>
    </source>
</evidence>
<dbReference type="Gene3D" id="3.30.450.40">
    <property type="match status" value="1"/>
</dbReference>
<dbReference type="Proteomes" id="UP000288983">
    <property type="component" value="Unassembled WGS sequence"/>
</dbReference>
<keyword evidence="3" id="KW-0805">Transcription regulation</keyword>
<gene>
    <name evidence="7" type="ORF">DM813_28065</name>
</gene>
<dbReference type="GO" id="GO:0043565">
    <property type="term" value="F:sequence-specific DNA binding"/>
    <property type="evidence" value="ECO:0007669"/>
    <property type="project" value="InterPro"/>
</dbReference>
<dbReference type="InterPro" id="IPR058031">
    <property type="entry name" value="AAA_lid_NorR"/>
</dbReference>
<dbReference type="SUPFAM" id="SSF55781">
    <property type="entry name" value="GAF domain-like"/>
    <property type="match status" value="1"/>
</dbReference>
<dbReference type="Pfam" id="PF01590">
    <property type="entry name" value="GAF"/>
    <property type="match status" value="1"/>
</dbReference>
<evidence type="ECO:0000313" key="7">
    <source>
        <dbReference type="EMBL" id="RWU17217.1"/>
    </source>
</evidence>
<keyword evidence="1" id="KW-0547">Nucleotide-binding</keyword>
<dbReference type="GO" id="GO:0005524">
    <property type="term" value="F:ATP binding"/>
    <property type="evidence" value="ECO:0007669"/>
    <property type="project" value="UniProtKB-KW"/>
</dbReference>
<dbReference type="CDD" id="cd00009">
    <property type="entry name" value="AAA"/>
    <property type="match status" value="1"/>
</dbReference>
<dbReference type="PANTHER" id="PTHR32071">
    <property type="entry name" value="TRANSCRIPTIONAL REGULATORY PROTEIN"/>
    <property type="match status" value="1"/>
</dbReference>
<protein>
    <submittedName>
        <fullName evidence="7">Sigma-54-dependent Fis family transcriptional regulator</fullName>
    </submittedName>
</protein>
<dbReference type="Gene3D" id="1.10.10.60">
    <property type="entry name" value="Homeodomain-like"/>
    <property type="match status" value="1"/>
</dbReference>
<dbReference type="AlphaFoldDB" id="A0A443ZET8"/>
<dbReference type="InterPro" id="IPR029016">
    <property type="entry name" value="GAF-like_dom_sf"/>
</dbReference>
<organism evidence="7 8">
    <name type="scientific">Pseudomonas alkylphenolica</name>
    <dbReference type="NCBI Taxonomy" id="237609"/>
    <lineage>
        <taxon>Bacteria</taxon>
        <taxon>Pseudomonadati</taxon>
        <taxon>Pseudomonadota</taxon>
        <taxon>Gammaproteobacteria</taxon>
        <taxon>Pseudomonadales</taxon>
        <taxon>Pseudomonadaceae</taxon>
        <taxon>Pseudomonas</taxon>
    </lineage>
</organism>
<dbReference type="SMART" id="SM00382">
    <property type="entry name" value="AAA"/>
    <property type="match status" value="1"/>
</dbReference>
<accession>A0A443ZET8</accession>
<evidence type="ECO:0000256" key="3">
    <source>
        <dbReference type="ARBA" id="ARBA00023015"/>
    </source>
</evidence>
<dbReference type="OrthoDB" id="9804019at2"/>
<keyword evidence="5" id="KW-0804">Transcription</keyword>
<dbReference type="PROSITE" id="PS50045">
    <property type="entry name" value="SIGMA54_INTERACT_4"/>
    <property type="match status" value="1"/>
</dbReference>
<evidence type="ECO:0000256" key="4">
    <source>
        <dbReference type="ARBA" id="ARBA00023125"/>
    </source>
</evidence>
<evidence type="ECO:0000256" key="5">
    <source>
        <dbReference type="ARBA" id="ARBA00023163"/>
    </source>
</evidence>
<dbReference type="PROSITE" id="PS00688">
    <property type="entry name" value="SIGMA54_INTERACT_3"/>
    <property type="match status" value="1"/>
</dbReference>
<sequence length="630" mass="68330">MGLLPMAQHGHSLDIIQARRSFLDGQLSPGLVSQPLLRSWQRTLAAGLRPADRMLFGQSVSRAEAHRVGEAHRTLIDIATPDILNLWQSMQSPAWVVLLTNADGTIIHSVGNHDRAPRELRLPLQCGRKLPESEMGTNAPAVVLSEGEASVVQGGEHFLDELSHFSCVAAPVFGIDGTLAGVLDATGFDAAIDPRAFQRVSLAARSIENSLFASSDAGILIGIHEDPRLLGSPLQGLLLVREDGRVLTANRCAKQMLRLDQDFVQKGQRLEFNALVDHPFQDLLSAGGAQPVRTHTGAVLYLSMLQRPRSVKPQARAVAAVLPPPDDPIDTLLNRAALVLKRQIPVLLQGETGTGKEWFARRLHEATRPGKPFVAINCSAIAESLAEAELFGYEEGAYTGSRRGGAPGKIEQANGGTLFLDEIGDMPLQLQTRLLRSLQERSNVRLGGVKEIRIDIQVVSATHRNLASMIEANAFREDLYYRLSGFRVQLPALRERADLRHLIHTFLTDPEGAHAACRLAEDVEALLLDYAWPGNIRQLRHVMAVACALSGPSGEIRLDTLPEEISAPRRIATGIVENASSSPSTSLSSLKDEWVTSSLAAHDGNVSAAAKALGVSRSTLYRSLQRLAKP</sequence>
<dbReference type="EMBL" id="QJRG01000050">
    <property type="protein sequence ID" value="RWU17217.1"/>
    <property type="molecule type" value="Genomic_DNA"/>
</dbReference>
<dbReference type="Pfam" id="PF02954">
    <property type="entry name" value="HTH_8"/>
    <property type="match status" value="1"/>
</dbReference>
<feature type="domain" description="Sigma-54 factor interaction" evidence="6">
    <location>
        <begin position="322"/>
        <end position="548"/>
    </location>
</feature>
<keyword evidence="2" id="KW-0067">ATP-binding</keyword>
<dbReference type="Pfam" id="PF00158">
    <property type="entry name" value="Sigma54_activat"/>
    <property type="match status" value="1"/>
</dbReference>
<dbReference type="SUPFAM" id="SSF46689">
    <property type="entry name" value="Homeodomain-like"/>
    <property type="match status" value="1"/>
</dbReference>
<reference evidence="7 8" key="1">
    <citation type="submission" date="2018-06" db="EMBL/GenBank/DDBJ databases">
        <title>Bacteria isolated from soil of Wuhan.</title>
        <authorList>
            <person name="Wei X."/>
            <person name="Chunhua H."/>
        </authorList>
    </citation>
    <scope>NUCLEOTIDE SEQUENCE [LARGE SCALE GENOMIC DNA]</scope>
    <source>
        <strain evidence="8">xwS2</strain>
    </source>
</reference>
<dbReference type="Pfam" id="PF25601">
    <property type="entry name" value="AAA_lid_14"/>
    <property type="match status" value="1"/>
</dbReference>
<dbReference type="InterPro" id="IPR027417">
    <property type="entry name" value="P-loop_NTPase"/>
</dbReference>
<dbReference type="Gene3D" id="3.40.50.300">
    <property type="entry name" value="P-loop containing nucleotide triphosphate hydrolases"/>
    <property type="match status" value="1"/>
</dbReference>
<dbReference type="Gene3D" id="1.10.8.60">
    <property type="match status" value="1"/>
</dbReference>
<dbReference type="InterPro" id="IPR003593">
    <property type="entry name" value="AAA+_ATPase"/>
</dbReference>
<dbReference type="PRINTS" id="PR01590">
    <property type="entry name" value="HTHFIS"/>
</dbReference>
<dbReference type="InterPro" id="IPR003018">
    <property type="entry name" value="GAF"/>
</dbReference>
<dbReference type="InterPro" id="IPR002078">
    <property type="entry name" value="Sigma_54_int"/>
</dbReference>
<dbReference type="GO" id="GO:0006355">
    <property type="term" value="P:regulation of DNA-templated transcription"/>
    <property type="evidence" value="ECO:0007669"/>
    <property type="project" value="InterPro"/>
</dbReference>
<name>A0A443ZET8_9PSED</name>
<dbReference type="PROSITE" id="PS00676">
    <property type="entry name" value="SIGMA54_INTERACT_2"/>
    <property type="match status" value="1"/>
</dbReference>
<dbReference type="InterPro" id="IPR025944">
    <property type="entry name" value="Sigma_54_int_dom_CS"/>
</dbReference>
<dbReference type="SUPFAM" id="SSF52540">
    <property type="entry name" value="P-loop containing nucleoside triphosphate hydrolases"/>
    <property type="match status" value="1"/>
</dbReference>
<dbReference type="InterPro" id="IPR025662">
    <property type="entry name" value="Sigma_54_int_dom_ATP-bd_1"/>
</dbReference>
<dbReference type="PROSITE" id="PS00675">
    <property type="entry name" value="SIGMA54_INTERACT_1"/>
    <property type="match status" value="1"/>
</dbReference>
<dbReference type="InterPro" id="IPR009057">
    <property type="entry name" value="Homeodomain-like_sf"/>
</dbReference>
<evidence type="ECO:0000256" key="1">
    <source>
        <dbReference type="ARBA" id="ARBA00022741"/>
    </source>
</evidence>
<proteinExistence type="predicted"/>
<dbReference type="InterPro" id="IPR002197">
    <property type="entry name" value="HTH_Fis"/>
</dbReference>
<dbReference type="PANTHER" id="PTHR32071:SF77">
    <property type="entry name" value="TRANSCRIPTIONAL REGULATORY PROTEIN"/>
    <property type="match status" value="1"/>
</dbReference>
<dbReference type="FunFam" id="3.40.50.300:FF:000006">
    <property type="entry name" value="DNA-binding transcriptional regulator NtrC"/>
    <property type="match status" value="1"/>
</dbReference>
<keyword evidence="4" id="KW-0238">DNA-binding</keyword>